<dbReference type="GO" id="GO:0006508">
    <property type="term" value="P:proteolysis"/>
    <property type="evidence" value="ECO:0007669"/>
    <property type="project" value="UniProtKB-KW"/>
</dbReference>
<dbReference type="PANTHER" id="PTHR12411">
    <property type="entry name" value="CYSTEINE PROTEASE FAMILY C1-RELATED"/>
    <property type="match status" value="1"/>
</dbReference>
<gene>
    <name evidence="6" type="primary">RD21B_0</name>
    <name evidence="6" type="ORF">CK203_053244</name>
</gene>
<accession>A0A438GJV8</accession>
<evidence type="ECO:0000313" key="6">
    <source>
        <dbReference type="EMBL" id="RVW72499.1"/>
    </source>
</evidence>
<evidence type="ECO:0000256" key="3">
    <source>
        <dbReference type="ARBA" id="ARBA00022801"/>
    </source>
</evidence>
<keyword evidence="2 6" id="KW-0645">Protease</keyword>
<reference evidence="6 7" key="1">
    <citation type="journal article" date="2018" name="PLoS Genet.">
        <title>Population sequencing reveals clonal diversity and ancestral inbreeding in the grapevine cultivar Chardonnay.</title>
        <authorList>
            <person name="Roach M.J."/>
            <person name="Johnson D.L."/>
            <person name="Bohlmann J."/>
            <person name="van Vuuren H.J."/>
            <person name="Jones S.J."/>
            <person name="Pretorius I.S."/>
            <person name="Schmidt S.A."/>
            <person name="Borneman A.R."/>
        </authorList>
    </citation>
    <scope>NUCLEOTIDE SEQUENCE [LARGE SCALE GENOMIC DNA]</scope>
    <source>
        <strain evidence="7">cv. Chardonnay</strain>
        <tissue evidence="6">Leaf</tissue>
    </source>
</reference>
<dbReference type="InterPro" id="IPR038765">
    <property type="entry name" value="Papain-like_cys_pep_sf"/>
</dbReference>
<dbReference type="SUPFAM" id="SSF54001">
    <property type="entry name" value="Cysteine proteinases"/>
    <property type="match status" value="1"/>
</dbReference>
<evidence type="ECO:0000313" key="7">
    <source>
        <dbReference type="Proteomes" id="UP000288805"/>
    </source>
</evidence>
<evidence type="ECO:0000259" key="5">
    <source>
        <dbReference type="Pfam" id="PF00112"/>
    </source>
</evidence>
<evidence type="ECO:0000256" key="1">
    <source>
        <dbReference type="ARBA" id="ARBA00008455"/>
    </source>
</evidence>
<comment type="similarity">
    <text evidence="1">Belongs to the peptidase C1 family.</text>
</comment>
<feature type="domain" description="Peptidase C1A papain C-terminal" evidence="5">
    <location>
        <begin position="32"/>
        <end position="85"/>
    </location>
</feature>
<evidence type="ECO:0000256" key="2">
    <source>
        <dbReference type="ARBA" id="ARBA00022670"/>
    </source>
</evidence>
<dbReference type="InterPro" id="IPR000668">
    <property type="entry name" value="Peptidase_C1A_C"/>
</dbReference>
<protein>
    <submittedName>
        <fullName evidence="6">Putative cysteine protease RD21B</fullName>
    </submittedName>
</protein>
<dbReference type="GO" id="GO:0008234">
    <property type="term" value="F:cysteine-type peptidase activity"/>
    <property type="evidence" value="ECO:0007669"/>
    <property type="project" value="UniProtKB-KW"/>
</dbReference>
<dbReference type="AlphaFoldDB" id="A0A438GJV8"/>
<keyword evidence="3" id="KW-0378">Hydrolase</keyword>
<dbReference type="Gene3D" id="3.90.70.10">
    <property type="entry name" value="Cysteine proteinases"/>
    <property type="match status" value="1"/>
</dbReference>
<comment type="caution">
    <text evidence="6">The sequence shown here is derived from an EMBL/GenBank/DDBJ whole genome shotgun (WGS) entry which is preliminary data.</text>
</comment>
<keyword evidence="4" id="KW-0788">Thiol protease</keyword>
<dbReference type="Proteomes" id="UP000288805">
    <property type="component" value="Unassembled WGS sequence"/>
</dbReference>
<dbReference type="EMBL" id="QGNW01000413">
    <property type="protein sequence ID" value="RVW72499.1"/>
    <property type="molecule type" value="Genomic_DNA"/>
</dbReference>
<evidence type="ECO:0000256" key="4">
    <source>
        <dbReference type="ARBA" id="ARBA00022807"/>
    </source>
</evidence>
<dbReference type="Pfam" id="PF00112">
    <property type="entry name" value="Peptidase_C1"/>
    <property type="match status" value="1"/>
</dbReference>
<name>A0A438GJV8_VITVI</name>
<sequence length="87" mass="10038">MYLGTRAAAKQRFYTNKSDHYTLNVDNSQLEPIDWRKEGAVVDVKDQGNCRSRWVFSMIEAVEGINKIVTHDLISLPQQEFMDCDIS</sequence>
<organism evidence="6 7">
    <name type="scientific">Vitis vinifera</name>
    <name type="common">Grape</name>
    <dbReference type="NCBI Taxonomy" id="29760"/>
    <lineage>
        <taxon>Eukaryota</taxon>
        <taxon>Viridiplantae</taxon>
        <taxon>Streptophyta</taxon>
        <taxon>Embryophyta</taxon>
        <taxon>Tracheophyta</taxon>
        <taxon>Spermatophyta</taxon>
        <taxon>Magnoliopsida</taxon>
        <taxon>eudicotyledons</taxon>
        <taxon>Gunneridae</taxon>
        <taxon>Pentapetalae</taxon>
        <taxon>rosids</taxon>
        <taxon>Vitales</taxon>
        <taxon>Vitaceae</taxon>
        <taxon>Viteae</taxon>
        <taxon>Vitis</taxon>
    </lineage>
</organism>
<dbReference type="InterPro" id="IPR013128">
    <property type="entry name" value="Peptidase_C1A"/>
</dbReference>
<proteinExistence type="inferred from homology"/>